<dbReference type="KEGG" id="vg:17428740"/>
<dbReference type="InterPro" id="IPR036508">
    <property type="entry name" value="Chitin-bd_dom_sf"/>
</dbReference>
<dbReference type="Gene3D" id="2.170.140.10">
    <property type="entry name" value="Chitin binding domain"/>
    <property type="match status" value="1"/>
</dbReference>
<feature type="domain" description="Chitin-binding type-2" evidence="1">
    <location>
        <begin position="30"/>
        <end position="85"/>
    </location>
</feature>
<dbReference type="RefSeq" id="YP_008719986.1">
    <property type="nucleotide sequence ID" value="NC_022646.1"/>
</dbReference>
<name>U5KAS6_9BBAC</name>
<protein>
    <recommendedName>
        <fullName evidence="1">Chitin-binding type-2 domain-containing protein</fullName>
    </recommendedName>
</protein>
<evidence type="ECO:0000313" key="3">
    <source>
        <dbReference type="Proteomes" id="UP000204024"/>
    </source>
</evidence>
<dbReference type="GeneID" id="17428740"/>
<accession>U5KAS6</accession>
<dbReference type="InterPro" id="IPR002557">
    <property type="entry name" value="Chitin-bd_dom"/>
</dbReference>
<evidence type="ECO:0000313" key="2">
    <source>
        <dbReference type="EMBL" id="AGQ20297.1"/>
    </source>
</evidence>
<dbReference type="PROSITE" id="PS50940">
    <property type="entry name" value="CHIT_BIND_II"/>
    <property type="match status" value="1"/>
</dbReference>
<dbReference type="Proteomes" id="UP000204024">
    <property type="component" value="Segment"/>
</dbReference>
<dbReference type="Pfam" id="PF01607">
    <property type="entry name" value="CBM_14"/>
    <property type="match status" value="1"/>
</dbReference>
<dbReference type="GO" id="GO:0005576">
    <property type="term" value="C:extracellular region"/>
    <property type="evidence" value="ECO:0007669"/>
    <property type="project" value="InterPro"/>
</dbReference>
<dbReference type="OrthoDB" id="29039at10239"/>
<dbReference type="SMART" id="SM00494">
    <property type="entry name" value="ChtBD2"/>
    <property type="match status" value="1"/>
</dbReference>
<dbReference type="SUPFAM" id="SSF57625">
    <property type="entry name" value="Invertebrate chitin-binding proteins"/>
    <property type="match status" value="1"/>
</dbReference>
<dbReference type="EMBL" id="KC179784">
    <property type="protein sequence ID" value="AGQ20297.1"/>
    <property type="molecule type" value="Genomic_DNA"/>
</dbReference>
<keyword evidence="3" id="KW-1185">Reference proteome</keyword>
<evidence type="ECO:0000259" key="1">
    <source>
        <dbReference type="PROSITE" id="PS50940"/>
    </source>
</evidence>
<dbReference type="GO" id="GO:0008061">
    <property type="term" value="F:chitin binding"/>
    <property type="evidence" value="ECO:0007669"/>
    <property type="project" value="InterPro"/>
</dbReference>
<gene>
    <name evidence="2" type="ORF">CalGV038</name>
</gene>
<sequence>MLVFLIVVSICVAVYLMWCLCQRGKVDETDFYCSPLWYGNFPNVNDCQTFYMCLGGHAMLLLCSNDAYYDEELRACVADASVCGDRPIIKPG</sequence>
<organism evidence="2 3">
    <name type="scientific">Clostera anastomosis granulovirus A</name>
    <dbReference type="NCBI Taxonomy" id="1986289"/>
    <lineage>
        <taxon>Viruses</taxon>
        <taxon>Viruses incertae sedis</taxon>
        <taxon>Naldaviricetes</taxon>
        <taxon>Lefavirales</taxon>
        <taxon>Baculoviridae</taxon>
        <taxon>Betabaculovirus</taxon>
        <taxon>Betabaculovirus clanastomosis</taxon>
    </lineage>
</organism>
<proteinExistence type="predicted"/>
<reference evidence="2 3" key="1">
    <citation type="journal article" date="2013" name="Arch. Virol.">
        <title>Comparative analysis of the genomes of Clostera anastomosis (L.) granulovirus and Clostera anachoreta granulovirus.</title>
        <authorList>
            <person name="Liang Z."/>
            <person name="Zhang X."/>
            <person name="Yin X."/>
            <person name="Song X."/>
            <person name="Shao X."/>
            <person name="Wang L."/>
        </authorList>
    </citation>
    <scope>NUCLEOTIDE SEQUENCE [LARGE SCALE GENOMIC DNA]</scope>
    <source>
        <strain evidence="2">CaLGV-Henan</strain>
    </source>
</reference>